<organism evidence="1 2">
    <name type="scientific">Pseudonocardia autotrophica</name>
    <name type="common">Amycolata autotrophica</name>
    <name type="synonym">Nocardia autotrophica</name>
    <dbReference type="NCBI Taxonomy" id="2074"/>
    <lineage>
        <taxon>Bacteria</taxon>
        <taxon>Bacillati</taxon>
        <taxon>Actinomycetota</taxon>
        <taxon>Actinomycetes</taxon>
        <taxon>Pseudonocardiales</taxon>
        <taxon>Pseudonocardiaceae</taxon>
        <taxon>Pseudonocardia</taxon>
    </lineage>
</organism>
<gene>
    <name evidence="1" type="ORF">BG845_02702</name>
</gene>
<evidence type="ECO:0000313" key="1">
    <source>
        <dbReference type="EMBL" id="OSY40625.1"/>
    </source>
</evidence>
<comment type="caution">
    <text evidence="1">The sequence shown here is derived from an EMBL/GenBank/DDBJ whole genome shotgun (WGS) entry which is preliminary data.</text>
</comment>
<protein>
    <submittedName>
        <fullName evidence="1">Uncharacterized protein</fullName>
    </submittedName>
</protein>
<dbReference type="AlphaFoldDB" id="A0A1Y2MZM4"/>
<name>A0A1Y2MZM4_PSEAH</name>
<dbReference type="STRING" id="2074.BG845_02702"/>
<dbReference type="Proteomes" id="UP000194360">
    <property type="component" value="Unassembled WGS sequence"/>
</dbReference>
<evidence type="ECO:0000313" key="2">
    <source>
        <dbReference type="Proteomes" id="UP000194360"/>
    </source>
</evidence>
<proteinExistence type="predicted"/>
<dbReference type="RefSeq" id="WP_085912948.1">
    <property type="nucleotide sequence ID" value="NZ_AP018920.1"/>
</dbReference>
<sequence>MSGAECDLTWSLSMLDNDSGSGGLRDAATGLVQSTPAPRVEMRAQDDLYAAVIEVDLVSFDDADFVELTQRATSMGLSHLRMATTVAGTCSPRWCRWRPRSSPRRSCNRCWLR</sequence>
<dbReference type="EMBL" id="MIGB01000012">
    <property type="protein sequence ID" value="OSY40625.1"/>
    <property type="molecule type" value="Genomic_DNA"/>
</dbReference>
<reference evidence="1 2" key="1">
    <citation type="submission" date="2016-09" db="EMBL/GenBank/DDBJ databases">
        <title>Pseudonocardia autotrophica DSM535, a candidate organism with high potential of specific P450 cytochromes.</title>
        <authorList>
            <person name="Grumaz C."/>
            <person name="Vainshtein Y."/>
            <person name="Kirstahler P."/>
            <person name="Sohn K."/>
        </authorList>
    </citation>
    <scope>NUCLEOTIDE SEQUENCE [LARGE SCALE GENOMIC DNA]</scope>
    <source>
        <strain evidence="1 2">DSM 535</strain>
    </source>
</reference>
<keyword evidence="2" id="KW-1185">Reference proteome</keyword>
<accession>A0A1Y2MZM4</accession>